<dbReference type="EMBL" id="VJMJ01000343">
    <property type="protein sequence ID" value="KAF0722220.1"/>
    <property type="molecule type" value="Genomic_DNA"/>
</dbReference>
<comment type="similarity">
    <text evidence="1">Belongs to the short-chain dehydrogenases/reductases (SDR) family.</text>
</comment>
<dbReference type="GO" id="GO:0016491">
    <property type="term" value="F:oxidoreductase activity"/>
    <property type="evidence" value="ECO:0007669"/>
    <property type="project" value="UniProtKB-KW"/>
</dbReference>
<dbReference type="Gene3D" id="3.40.50.720">
    <property type="entry name" value="NAD(P)-binding Rossmann-like Domain"/>
    <property type="match status" value="1"/>
</dbReference>
<reference evidence="4 5" key="1">
    <citation type="submission" date="2019-07" db="EMBL/GenBank/DDBJ databases">
        <title>Genomics analysis of Aphanomyces spp. identifies a new class of oomycete effector associated with host adaptation.</title>
        <authorList>
            <person name="Gaulin E."/>
        </authorList>
    </citation>
    <scope>NUCLEOTIDE SEQUENCE [LARGE SCALE GENOMIC DNA]</scope>
    <source>
        <strain evidence="4 5">ATCC 201684</strain>
    </source>
</reference>
<dbReference type="PRINTS" id="PR00081">
    <property type="entry name" value="GDHRDH"/>
</dbReference>
<dbReference type="InterPro" id="IPR002347">
    <property type="entry name" value="SDR_fam"/>
</dbReference>
<evidence type="ECO:0000256" key="1">
    <source>
        <dbReference type="ARBA" id="ARBA00006484"/>
    </source>
</evidence>
<dbReference type="AlphaFoldDB" id="A0A6G0W4Y5"/>
<dbReference type="Pfam" id="PF00106">
    <property type="entry name" value="adh_short"/>
    <property type="match status" value="1"/>
</dbReference>
<sequence>MAPLVYLITGANKGIGYETVRILAERLKDQAIVLLGTRSVDNGKAAIAKMKQTNPSFDYANVQVVEIDVAKKASIQAAADHVKAAYGSLHVLVNNAGITGFGGDKAECFQVPNQSFNIVVGSIVGSWTFGDLPPELQAIFEDFTAVDTAAMQNLIDDWLVYAEEKPCQHPWPAAFPAFVPYEISKMMAMAVGRKWAAEHPDIKTTVVCPGYCATDLNHHSGVRTAAQGAESILFPIFHDELTKSGGFYNDGVELPYKAIRPAMP</sequence>
<gene>
    <name evidence="4" type="ORF">Ae201684_018602</name>
</gene>
<keyword evidence="2" id="KW-0521">NADP</keyword>
<keyword evidence="3" id="KW-0560">Oxidoreductase</keyword>
<evidence type="ECO:0000313" key="4">
    <source>
        <dbReference type="EMBL" id="KAF0722220.1"/>
    </source>
</evidence>
<keyword evidence="5" id="KW-1185">Reference proteome</keyword>
<dbReference type="Proteomes" id="UP000481153">
    <property type="component" value="Unassembled WGS sequence"/>
</dbReference>
<evidence type="ECO:0000256" key="3">
    <source>
        <dbReference type="ARBA" id="ARBA00023002"/>
    </source>
</evidence>
<proteinExistence type="inferred from homology"/>
<dbReference type="PANTHER" id="PTHR43490:SF99">
    <property type="entry name" value="SHORT-CHAIN DEHYDROGENASE_REDUCTASE"/>
    <property type="match status" value="1"/>
</dbReference>
<dbReference type="SUPFAM" id="SSF51735">
    <property type="entry name" value="NAD(P)-binding Rossmann-fold domains"/>
    <property type="match status" value="1"/>
</dbReference>
<dbReference type="GO" id="GO:0016020">
    <property type="term" value="C:membrane"/>
    <property type="evidence" value="ECO:0007669"/>
    <property type="project" value="TreeGrafter"/>
</dbReference>
<protein>
    <submittedName>
        <fullName evidence="4">Uncharacterized protein</fullName>
    </submittedName>
</protein>
<organism evidence="4 5">
    <name type="scientific">Aphanomyces euteiches</name>
    <dbReference type="NCBI Taxonomy" id="100861"/>
    <lineage>
        <taxon>Eukaryota</taxon>
        <taxon>Sar</taxon>
        <taxon>Stramenopiles</taxon>
        <taxon>Oomycota</taxon>
        <taxon>Saprolegniomycetes</taxon>
        <taxon>Saprolegniales</taxon>
        <taxon>Verrucalvaceae</taxon>
        <taxon>Aphanomyces</taxon>
    </lineage>
</organism>
<dbReference type="InterPro" id="IPR036291">
    <property type="entry name" value="NAD(P)-bd_dom_sf"/>
</dbReference>
<dbReference type="VEuPathDB" id="FungiDB:AeMF1_013643"/>
<evidence type="ECO:0000256" key="2">
    <source>
        <dbReference type="ARBA" id="ARBA00022857"/>
    </source>
</evidence>
<evidence type="ECO:0000313" key="5">
    <source>
        <dbReference type="Proteomes" id="UP000481153"/>
    </source>
</evidence>
<name>A0A6G0W4Y5_9STRA</name>
<dbReference type="PANTHER" id="PTHR43490">
    <property type="entry name" value="(+)-NEOMENTHOL DEHYDROGENASE"/>
    <property type="match status" value="1"/>
</dbReference>
<accession>A0A6G0W4Y5</accession>
<comment type="caution">
    <text evidence="4">The sequence shown here is derived from an EMBL/GenBank/DDBJ whole genome shotgun (WGS) entry which is preliminary data.</text>
</comment>